<dbReference type="PANTHER" id="PTHR30055">
    <property type="entry name" value="HTH-TYPE TRANSCRIPTIONAL REGULATOR RUTR"/>
    <property type="match status" value="1"/>
</dbReference>
<organism evidence="6 7">
    <name type="scientific">candidate division WS6 bacterium OLB20</name>
    <dbReference type="NCBI Taxonomy" id="1617426"/>
    <lineage>
        <taxon>Bacteria</taxon>
        <taxon>Candidatus Dojkabacteria</taxon>
    </lineage>
</organism>
<dbReference type="Pfam" id="PF00440">
    <property type="entry name" value="TetR_N"/>
    <property type="match status" value="1"/>
</dbReference>
<evidence type="ECO:0000256" key="4">
    <source>
        <dbReference type="PROSITE-ProRule" id="PRU00335"/>
    </source>
</evidence>
<dbReference type="Proteomes" id="UP000070457">
    <property type="component" value="Unassembled WGS sequence"/>
</dbReference>
<feature type="domain" description="HTH tetR-type" evidence="5">
    <location>
        <begin position="11"/>
        <end position="71"/>
    </location>
</feature>
<keyword evidence="2 4" id="KW-0238">DNA-binding</keyword>
<dbReference type="AlphaFoldDB" id="A0A136LWR2"/>
<evidence type="ECO:0000313" key="7">
    <source>
        <dbReference type="Proteomes" id="UP000070457"/>
    </source>
</evidence>
<keyword evidence="1" id="KW-0805">Transcription regulation</keyword>
<sequence>MKRIPKRSNSRAKVDSIAAAAAHLFAEQGYHAVSTNHIADAAGVPIGSIYDYFKDKGDIALYLIAEIVHDCAGIHKKSA</sequence>
<dbReference type="GO" id="GO:0003700">
    <property type="term" value="F:DNA-binding transcription factor activity"/>
    <property type="evidence" value="ECO:0007669"/>
    <property type="project" value="TreeGrafter"/>
</dbReference>
<gene>
    <name evidence="6" type="primary">fadR</name>
    <name evidence="6" type="ORF">TR69_WS6001001386</name>
</gene>
<keyword evidence="3" id="KW-0804">Transcription</keyword>
<dbReference type="SUPFAM" id="SSF46689">
    <property type="entry name" value="Homeodomain-like"/>
    <property type="match status" value="1"/>
</dbReference>
<evidence type="ECO:0000259" key="5">
    <source>
        <dbReference type="PROSITE" id="PS50977"/>
    </source>
</evidence>
<evidence type="ECO:0000256" key="3">
    <source>
        <dbReference type="ARBA" id="ARBA00023163"/>
    </source>
</evidence>
<dbReference type="PROSITE" id="PS50977">
    <property type="entry name" value="HTH_TETR_2"/>
    <property type="match status" value="1"/>
</dbReference>
<dbReference type="PANTHER" id="PTHR30055:SF234">
    <property type="entry name" value="HTH-TYPE TRANSCRIPTIONAL REGULATOR BETI"/>
    <property type="match status" value="1"/>
</dbReference>
<accession>A0A136LWR2</accession>
<protein>
    <submittedName>
        <fullName evidence="6">Fatty acid metabolism regulator protein</fullName>
    </submittedName>
</protein>
<evidence type="ECO:0000256" key="2">
    <source>
        <dbReference type="ARBA" id="ARBA00023125"/>
    </source>
</evidence>
<dbReference type="STRING" id="1617426.TR69_WS6001001386"/>
<dbReference type="GO" id="GO:0000976">
    <property type="term" value="F:transcription cis-regulatory region binding"/>
    <property type="evidence" value="ECO:0007669"/>
    <property type="project" value="TreeGrafter"/>
</dbReference>
<dbReference type="EMBL" id="JYNZ01000005">
    <property type="protein sequence ID" value="KXK26092.1"/>
    <property type="molecule type" value="Genomic_DNA"/>
</dbReference>
<reference evidence="6 7" key="1">
    <citation type="submission" date="2015-02" db="EMBL/GenBank/DDBJ databases">
        <title>Improved understanding of the partial-nitritation anammox process through 23 genomes representing the majority of the microbial community.</title>
        <authorList>
            <person name="Speth D.R."/>
            <person name="In T Zandt M."/>
            <person name="Guerrero Cruz S."/>
            <person name="Jetten M.S."/>
            <person name="Dutilh B.E."/>
        </authorList>
    </citation>
    <scope>NUCLEOTIDE SEQUENCE [LARGE SCALE GENOMIC DNA]</scope>
    <source>
        <strain evidence="6">OLB20</strain>
    </source>
</reference>
<dbReference type="InterPro" id="IPR001647">
    <property type="entry name" value="HTH_TetR"/>
</dbReference>
<proteinExistence type="predicted"/>
<dbReference type="InterPro" id="IPR009057">
    <property type="entry name" value="Homeodomain-like_sf"/>
</dbReference>
<dbReference type="PRINTS" id="PR00455">
    <property type="entry name" value="HTHTETR"/>
</dbReference>
<feature type="DNA-binding region" description="H-T-H motif" evidence="4">
    <location>
        <begin position="34"/>
        <end position="53"/>
    </location>
</feature>
<evidence type="ECO:0000313" key="6">
    <source>
        <dbReference type="EMBL" id="KXK26092.1"/>
    </source>
</evidence>
<dbReference type="Gene3D" id="1.10.357.10">
    <property type="entry name" value="Tetracycline Repressor, domain 2"/>
    <property type="match status" value="1"/>
</dbReference>
<evidence type="ECO:0000256" key="1">
    <source>
        <dbReference type="ARBA" id="ARBA00023015"/>
    </source>
</evidence>
<dbReference type="InterPro" id="IPR050109">
    <property type="entry name" value="HTH-type_TetR-like_transc_reg"/>
</dbReference>
<comment type="caution">
    <text evidence="6">The sequence shown here is derived from an EMBL/GenBank/DDBJ whole genome shotgun (WGS) entry which is preliminary data.</text>
</comment>
<name>A0A136LWR2_9BACT</name>